<proteinExistence type="predicted"/>
<dbReference type="PATRIC" id="fig|84022.6.peg.2297"/>
<accession>A0A0G3WAP4</accession>
<dbReference type="OrthoDB" id="119498at2"/>
<keyword evidence="3" id="KW-1185">Reference proteome</keyword>
<name>A0A0G3WAP4_9CLOT</name>
<dbReference type="KEGG" id="cace:CACET_c22900"/>
<dbReference type="RefSeq" id="WP_044824975.1">
    <property type="nucleotide sequence ID" value="NZ_CP009687.1"/>
</dbReference>
<sequence>MNIRKATFDDIDILIKLRIDYLLADRGNLTEDEESTIRSQLTAYYVKHINHDFIAILAEIENKVVSTAFLVISEKPANPTFITGKTGTLLNVLTYPEYRRMGVAGKVIYRIIDEAKQLGLSSIDLSATQDGKGLYEKLGFTEGKSKYTSMKLQLV</sequence>
<dbReference type="InterPro" id="IPR016181">
    <property type="entry name" value="Acyl_CoA_acyltransferase"/>
</dbReference>
<organism evidence="2 3">
    <name type="scientific">Clostridium aceticum</name>
    <dbReference type="NCBI Taxonomy" id="84022"/>
    <lineage>
        <taxon>Bacteria</taxon>
        <taxon>Bacillati</taxon>
        <taxon>Bacillota</taxon>
        <taxon>Clostridia</taxon>
        <taxon>Eubacteriales</taxon>
        <taxon>Clostridiaceae</taxon>
        <taxon>Clostridium</taxon>
    </lineage>
</organism>
<dbReference type="GO" id="GO:0004343">
    <property type="term" value="F:glucosamine 6-phosphate N-acetyltransferase activity"/>
    <property type="evidence" value="ECO:0007669"/>
    <property type="project" value="TreeGrafter"/>
</dbReference>
<evidence type="ECO:0000313" key="3">
    <source>
        <dbReference type="Proteomes" id="UP000035704"/>
    </source>
</evidence>
<dbReference type="STRING" id="84022.CACET_c22900"/>
<dbReference type="PROSITE" id="PS51186">
    <property type="entry name" value="GNAT"/>
    <property type="match status" value="1"/>
</dbReference>
<dbReference type="InterPro" id="IPR000182">
    <property type="entry name" value="GNAT_dom"/>
</dbReference>
<gene>
    <name evidence="2" type="ORF">CACET_c22900</name>
</gene>
<dbReference type="SUPFAM" id="SSF55729">
    <property type="entry name" value="Acyl-CoA N-acyltransferases (Nat)"/>
    <property type="match status" value="1"/>
</dbReference>
<feature type="domain" description="N-acetyltransferase" evidence="1">
    <location>
        <begin position="1"/>
        <end position="155"/>
    </location>
</feature>
<dbReference type="Pfam" id="PF00583">
    <property type="entry name" value="Acetyltransf_1"/>
    <property type="match status" value="1"/>
</dbReference>
<dbReference type="Proteomes" id="UP000035704">
    <property type="component" value="Chromosome"/>
</dbReference>
<dbReference type="CDD" id="cd04301">
    <property type="entry name" value="NAT_SF"/>
    <property type="match status" value="1"/>
</dbReference>
<dbReference type="EMBL" id="CP009687">
    <property type="protein sequence ID" value="AKL95736.1"/>
    <property type="molecule type" value="Genomic_DNA"/>
</dbReference>
<dbReference type="Gene3D" id="3.40.630.30">
    <property type="match status" value="1"/>
</dbReference>
<protein>
    <submittedName>
        <fullName evidence="2">GCN5-like N-acetyltransferase</fullName>
    </submittedName>
</protein>
<evidence type="ECO:0000313" key="2">
    <source>
        <dbReference type="EMBL" id="AKL95736.1"/>
    </source>
</evidence>
<dbReference type="InterPro" id="IPR039143">
    <property type="entry name" value="GNPNAT1-like"/>
</dbReference>
<evidence type="ECO:0000259" key="1">
    <source>
        <dbReference type="PROSITE" id="PS51186"/>
    </source>
</evidence>
<dbReference type="AlphaFoldDB" id="A0A0G3WAP4"/>
<dbReference type="PANTHER" id="PTHR13355">
    <property type="entry name" value="GLUCOSAMINE 6-PHOSPHATE N-ACETYLTRANSFERASE"/>
    <property type="match status" value="1"/>
</dbReference>
<reference evidence="2 3" key="1">
    <citation type="submission" date="2014-10" db="EMBL/GenBank/DDBJ databases">
        <title>Genome sequence of Clostridium aceticum DSM 1496.</title>
        <authorList>
            <person name="Poehlein A."/>
            <person name="Schiel-Bengelsdorf B."/>
            <person name="Gottschalk G."/>
            <person name="Duerre P."/>
            <person name="Daniel R."/>
        </authorList>
    </citation>
    <scope>NUCLEOTIDE SEQUENCE [LARGE SCALE GENOMIC DNA]</scope>
    <source>
        <strain evidence="2 3">DSM 1496</strain>
    </source>
</reference>
<keyword evidence="2" id="KW-0808">Transferase</keyword>
<dbReference type="PANTHER" id="PTHR13355:SF11">
    <property type="entry name" value="GLUCOSAMINE 6-PHOSPHATE N-ACETYLTRANSFERASE"/>
    <property type="match status" value="1"/>
</dbReference>